<evidence type="ECO:0000313" key="2">
    <source>
        <dbReference type="Proteomes" id="UP000584670"/>
    </source>
</evidence>
<protein>
    <submittedName>
        <fullName evidence="1">Uncharacterized protein</fullName>
    </submittedName>
</protein>
<dbReference type="AlphaFoldDB" id="A0A7X1J1F0"/>
<evidence type="ECO:0000313" key="1">
    <source>
        <dbReference type="EMBL" id="MBC2902445.1"/>
    </source>
</evidence>
<gene>
    <name evidence="1" type="ORF">H4N64_12640</name>
</gene>
<dbReference type="EMBL" id="JACMSF010000011">
    <property type="protein sequence ID" value="MBC2902445.1"/>
    <property type="molecule type" value="Genomic_DNA"/>
</dbReference>
<dbReference type="Proteomes" id="UP000584670">
    <property type="component" value="Unassembled WGS sequence"/>
</dbReference>
<sequence>MCRVVAGVMPGCSFDVTPDDLPNADFERHTHAAGPMRARWRFSLCAKCRNGWLGPGVEALPQSDRARVRMWCHDE</sequence>
<organism evidence="1 2">
    <name type="scientific">Streptomyces cupreus</name>
    <dbReference type="NCBI Taxonomy" id="2759956"/>
    <lineage>
        <taxon>Bacteria</taxon>
        <taxon>Bacillati</taxon>
        <taxon>Actinomycetota</taxon>
        <taxon>Actinomycetes</taxon>
        <taxon>Kitasatosporales</taxon>
        <taxon>Streptomycetaceae</taxon>
        <taxon>Streptomyces</taxon>
    </lineage>
</organism>
<dbReference type="RefSeq" id="WP_186282358.1">
    <property type="nucleotide sequence ID" value="NZ_JACMSF010000011.1"/>
</dbReference>
<accession>A0A7X1J1F0</accession>
<reference evidence="1 2" key="1">
    <citation type="submission" date="2020-08" db="EMBL/GenBank/DDBJ databases">
        <title>Streptomyces sp. PSKA01 genome sequencing and assembly.</title>
        <authorList>
            <person name="Mandal S."/>
            <person name="Maiti P.K."/>
            <person name="Das P."/>
        </authorList>
    </citation>
    <scope>NUCLEOTIDE SEQUENCE [LARGE SCALE GENOMIC DNA]</scope>
    <source>
        <strain evidence="1 2">PSKA01</strain>
    </source>
</reference>
<comment type="caution">
    <text evidence="1">The sequence shown here is derived from an EMBL/GenBank/DDBJ whole genome shotgun (WGS) entry which is preliminary data.</text>
</comment>
<name>A0A7X1J1F0_9ACTN</name>
<proteinExistence type="predicted"/>
<keyword evidence="2" id="KW-1185">Reference proteome</keyword>